<dbReference type="Proteomes" id="UP000189739">
    <property type="component" value="Unassembled WGS sequence"/>
</dbReference>
<dbReference type="InterPro" id="IPR036683">
    <property type="entry name" value="CO_DH_flav_C_dom_sf"/>
</dbReference>
<dbReference type="OrthoDB" id="9814706at2"/>
<dbReference type="Gene3D" id="3.30.465.10">
    <property type="match status" value="2"/>
</dbReference>
<evidence type="ECO:0000313" key="4">
    <source>
        <dbReference type="Proteomes" id="UP000189739"/>
    </source>
</evidence>
<dbReference type="PANTHER" id="PTHR42659:SF1">
    <property type="entry name" value="OXIDOREDUCTASE"/>
    <property type="match status" value="1"/>
</dbReference>
<proteinExistence type="predicted"/>
<dbReference type="InterPro" id="IPR005107">
    <property type="entry name" value="CO_DH_flav_C"/>
</dbReference>
<dbReference type="Gene3D" id="3.30.390.50">
    <property type="entry name" value="CO dehydrogenase flavoprotein, C-terminal domain"/>
    <property type="match status" value="1"/>
</dbReference>
<dbReference type="PANTHER" id="PTHR42659">
    <property type="entry name" value="XANTHINE DEHYDROGENASE SUBUNIT C-RELATED"/>
    <property type="match status" value="1"/>
</dbReference>
<evidence type="ECO:0000256" key="1">
    <source>
        <dbReference type="ARBA" id="ARBA00022827"/>
    </source>
</evidence>
<dbReference type="InterPro" id="IPR036318">
    <property type="entry name" value="FAD-bd_PCMH-like_sf"/>
</dbReference>
<dbReference type="SUPFAM" id="SSF56176">
    <property type="entry name" value="FAD-binding/transporter-associated domain-like"/>
    <property type="match status" value="1"/>
</dbReference>
<dbReference type="InterPro" id="IPR016166">
    <property type="entry name" value="FAD-bd_PCMH"/>
</dbReference>
<dbReference type="RefSeq" id="WP_078345685.1">
    <property type="nucleotide sequence ID" value="NZ_MBTF01000001.1"/>
</dbReference>
<dbReference type="InterPro" id="IPR016169">
    <property type="entry name" value="FAD-bd_PCMH_sub2"/>
</dbReference>
<comment type="caution">
    <text evidence="3">The sequence shown here is derived from an EMBL/GenBank/DDBJ whole genome shotgun (WGS) entry which is preliminary data.</text>
</comment>
<accession>A0A1S9PKN9</accession>
<dbReference type="PROSITE" id="PS51387">
    <property type="entry name" value="FAD_PCMH"/>
    <property type="match status" value="1"/>
</dbReference>
<dbReference type="InterPro" id="IPR016167">
    <property type="entry name" value="FAD-bd_PCMH_sub1"/>
</dbReference>
<dbReference type="GO" id="GO:0016491">
    <property type="term" value="F:oxidoreductase activity"/>
    <property type="evidence" value="ECO:0007669"/>
    <property type="project" value="InterPro"/>
</dbReference>
<dbReference type="GO" id="GO:0071949">
    <property type="term" value="F:FAD binding"/>
    <property type="evidence" value="ECO:0007669"/>
    <property type="project" value="InterPro"/>
</dbReference>
<keyword evidence="1" id="KW-0274">FAD</keyword>
<dbReference type="Pfam" id="PF00941">
    <property type="entry name" value="FAD_binding_5"/>
    <property type="match status" value="1"/>
</dbReference>
<reference evidence="3 4" key="1">
    <citation type="submission" date="2016-07" db="EMBL/GenBank/DDBJ databases">
        <title>Genomic analysis of zinc-resistant bacterium Mucilaginibacter pedocola TBZ30.</title>
        <authorList>
            <person name="Huang J."/>
            <person name="Tang J."/>
        </authorList>
    </citation>
    <scope>NUCLEOTIDE SEQUENCE [LARGE SCALE GENOMIC DNA]</scope>
    <source>
        <strain evidence="3 4">TBZ30</strain>
    </source>
</reference>
<dbReference type="InterPro" id="IPR051312">
    <property type="entry name" value="Diverse_Substr_Oxidored"/>
</dbReference>
<dbReference type="Pfam" id="PF03450">
    <property type="entry name" value="CO_deh_flav_C"/>
    <property type="match status" value="1"/>
</dbReference>
<keyword evidence="1" id="KW-0285">Flavoprotein</keyword>
<evidence type="ECO:0000259" key="2">
    <source>
        <dbReference type="PROSITE" id="PS51387"/>
    </source>
</evidence>
<feature type="domain" description="FAD-binding PCMH-type" evidence="2">
    <location>
        <begin position="1"/>
        <end position="222"/>
    </location>
</feature>
<evidence type="ECO:0000313" key="3">
    <source>
        <dbReference type="EMBL" id="OOQ61517.1"/>
    </source>
</evidence>
<organism evidence="3 4">
    <name type="scientific">Mucilaginibacter pedocola</name>
    <dbReference type="NCBI Taxonomy" id="1792845"/>
    <lineage>
        <taxon>Bacteria</taxon>
        <taxon>Pseudomonadati</taxon>
        <taxon>Bacteroidota</taxon>
        <taxon>Sphingobacteriia</taxon>
        <taxon>Sphingobacteriales</taxon>
        <taxon>Sphingobacteriaceae</taxon>
        <taxon>Mucilaginibacter</taxon>
    </lineage>
</organism>
<dbReference type="EMBL" id="MBTF01000001">
    <property type="protein sequence ID" value="OOQ61517.1"/>
    <property type="molecule type" value="Genomic_DNA"/>
</dbReference>
<dbReference type="Gene3D" id="3.30.43.10">
    <property type="entry name" value="Uridine Diphospho-n-acetylenolpyruvylglucosamine Reductase, domain 2"/>
    <property type="match status" value="1"/>
</dbReference>
<gene>
    <name evidence="3" type="ORF">BC343_00090</name>
</gene>
<dbReference type="AlphaFoldDB" id="A0A1S9PKN9"/>
<dbReference type="SMART" id="SM01092">
    <property type="entry name" value="CO_deh_flav_C"/>
    <property type="match status" value="1"/>
</dbReference>
<name>A0A1S9PKN9_9SPHI</name>
<dbReference type="SUPFAM" id="SSF55447">
    <property type="entry name" value="CO dehydrogenase flavoprotein C-terminal domain-like"/>
    <property type="match status" value="1"/>
</dbReference>
<protein>
    <submittedName>
        <fullName evidence="3">FAD-binding molybdopterin dehydrogenase</fullName>
    </submittedName>
</protein>
<keyword evidence="4" id="KW-1185">Reference proteome</keyword>
<sequence length="342" mass="36639">MNDFEYRLAATTTEAQQQFSSSRRSSYVAGGTNLIDLLKYNLADADLLVDINQTQATSIEELAGGGVRISALMTNADTAYHPLIEKRYPLLSKAILAGASAQIRNMATNGGNLLQRTRCYYFYDAASPCNKRNPGSGCPALTGQNRMMAILGASGHCIAVFPSDMCVALAALEAVILTNGPAGERMVKFGDFHRLPGEHPELDNILQPGEIITAIELPGEGFAANYSYLKIRDRSSYAFALVSVATAFELENGIIKKARIALGGVAHKPWRVNEAEGNLIGKAVNKDTLGAAADMILKGAIGLEHNSFKIELAKRAIIRNGLTALKPELQLPGAQPADTSML</sequence>
<dbReference type="STRING" id="1792845.BC343_00090"/>
<dbReference type="InterPro" id="IPR002346">
    <property type="entry name" value="Mopterin_DH_FAD-bd"/>
</dbReference>